<reference evidence="2" key="1">
    <citation type="submission" date="2021-06" db="EMBL/GenBank/DDBJ databases">
        <title>Parelaphostrongylus tenuis whole genome reference sequence.</title>
        <authorList>
            <person name="Garwood T.J."/>
            <person name="Larsen P.A."/>
            <person name="Fountain-Jones N.M."/>
            <person name="Garbe J.R."/>
            <person name="Macchietto M.G."/>
            <person name="Kania S.A."/>
            <person name="Gerhold R.W."/>
            <person name="Richards J.E."/>
            <person name="Wolf T.M."/>
        </authorList>
    </citation>
    <scope>NUCLEOTIDE SEQUENCE</scope>
    <source>
        <strain evidence="2">MNPRO001-30</strain>
        <tissue evidence="2">Meninges</tissue>
    </source>
</reference>
<dbReference type="EMBL" id="JAHQIW010001546">
    <property type="protein sequence ID" value="KAJ1352783.1"/>
    <property type="molecule type" value="Genomic_DNA"/>
</dbReference>
<keyword evidence="3" id="KW-1185">Reference proteome</keyword>
<dbReference type="AlphaFoldDB" id="A0AAD5QI50"/>
<accession>A0AAD5QI50</accession>
<gene>
    <name evidence="2" type="ORF">KIN20_009210</name>
</gene>
<proteinExistence type="predicted"/>
<protein>
    <submittedName>
        <fullName evidence="2">Uncharacterized protein</fullName>
    </submittedName>
</protein>
<name>A0AAD5QI50_PARTN</name>
<organism evidence="2 3">
    <name type="scientific">Parelaphostrongylus tenuis</name>
    <name type="common">Meningeal worm</name>
    <dbReference type="NCBI Taxonomy" id="148309"/>
    <lineage>
        <taxon>Eukaryota</taxon>
        <taxon>Metazoa</taxon>
        <taxon>Ecdysozoa</taxon>
        <taxon>Nematoda</taxon>
        <taxon>Chromadorea</taxon>
        <taxon>Rhabditida</taxon>
        <taxon>Rhabditina</taxon>
        <taxon>Rhabditomorpha</taxon>
        <taxon>Strongyloidea</taxon>
        <taxon>Metastrongylidae</taxon>
        <taxon>Parelaphostrongylus</taxon>
    </lineage>
</organism>
<evidence type="ECO:0000313" key="3">
    <source>
        <dbReference type="Proteomes" id="UP001196413"/>
    </source>
</evidence>
<feature type="region of interest" description="Disordered" evidence="1">
    <location>
        <begin position="17"/>
        <end position="52"/>
    </location>
</feature>
<comment type="caution">
    <text evidence="2">The sequence shown here is derived from an EMBL/GenBank/DDBJ whole genome shotgun (WGS) entry which is preliminary data.</text>
</comment>
<sequence length="66" mass="7260">MLISVHIRIAFKGYRSNDGSDTRGGIPEHAVCQSRSDSPLLPEKTALGTNRNSGSLPNMHVLFYMD</sequence>
<dbReference type="Proteomes" id="UP001196413">
    <property type="component" value="Unassembled WGS sequence"/>
</dbReference>
<evidence type="ECO:0000256" key="1">
    <source>
        <dbReference type="SAM" id="MobiDB-lite"/>
    </source>
</evidence>
<evidence type="ECO:0000313" key="2">
    <source>
        <dbReference type="EMBL" id="KAJ1352783.1"/>
    </source>
</evidence>